<comment type="caution">
    <text evidence="1">The sequence shown here is derived from an EMBL/GenBank/DDBJ whole genome shotgun (WGS) entry which is preliminary data.</text>
</comment>
<evidence type="ECO:0008006" key="3">
    <source>
        <dbReference type="Google" id="ProtNLM"/>
    </source>
</evidence>
<evidence type="ECO:0000313" key="2">
    <source>
        <dbReference type="Proteomes" id="UP000256718"/>
    </source>
</evidence>
<reference evidence="1 2" key="1">
    <citation type="journal article" date="2018" name="Emerg. Microbes Infect.">
        <title>Phenotypic and molecular analysis of nontypeable Group B streptococci: identification of cps2a and hybrid cps2a/cps5 Group B streptococcal capsule gene clusters.</title>
        <authorList>
            <person name="Alhhazmi A."/>
            <person name="Tyrrell G.J."/>
        </authorList>
    </citation>
    <scope>NUCLEOTIDE SEQUENCE [LARGE SCALE GENOMIC DNA]</scope>
    <source>
        <strain evidence="1 2">PLGBS17</strain>
    </source>
</reference>
<evidence type="ECO:0000313" key="1">
    <source>
        <dbReference type="EMBL" id="RDY91525.1"/>
    </source>
</evidence>
<proteinExistence type="predicted"/>
<dbReference type="OMA" id="GFEYKIP"/>
<sequence length="81" mass="9125">MKTSSGFEYKIEESRLKNYELVEALADLESNPLSLPKVLRLLLGDQVESLKNHLRASDGTVSTEALMEEVKEIFESGQLKK</sequence>
<protein>
    <recommendedName>
        <fullName evidence="3">Phage protein</fullName>
    </recommendedName>
</protein>
<organism evidence="1 2">
    <name type="scientific">Streptococcus agalactiae</name>
    <dbReference type="NCBI Taxonomy" id="1311"/>
    <lineage>
        <taxon>Bacteria</taxon>
        <taxon>Bacillati</taxon>
        <taxon>Bacillota</taxon>
        <taxon>Bacilli</taxon>
        <taxon>Lactobacillales</taxon>
        <taxon>Streptococcaceae</taxon>
        <taxon>Streptococcus</taxon>
    </lineage>
</organism>
<gene>
    <name evidence="1" type="ORF">C4618_00510</name>
</gene>
<accession>A0A1A9E000</accession>
<dbReference type="AlphaFoldDB" id="A0A1A9E000"/>
<name>A0A1A9E000_STRAG</name>
<dbReference type="Proteomes" id="UP000256718">
    <property type="component" value="Unassembled WGS sequence"/>
</dbReference>
<dbReference type="EMBL" id="QHGZ01000009">
    <property type="protein sequence ID" value="RDY91525.1"/>
    <property type="molecule type" value="Genomic_DNA"/>
</dbReference>
<dbReference type="RefSeq" id="WP_000858406.1">
    <property type="nucleotide sequence ID" value="NZ_BCNJ01000004.1"/>
</dbReference>